<dbReference type="RefSeq" id="XP_001324908.1">
    <property type="nucleotide sequence ID" value="XM_001324873.1"/>
</dbReference>
<feature type="transmembrane region" description="Helical" evidence="9">
    <location>
        <begin position="295"/>
        <end position="311"/>
    </location>
</feature>
<dbReference type="UniPathway" id="UPA00378"/>
<gene>
    <name evidence="12" type="ORF">TVAG_117070</name>
</gene>
<dbReference type="EMBL" id="DS113297">
    <property type="protein sequence ID" value="EAY12685.1"/>
    <property type="molecule type" value="Genomic_DNA"/>
</dbReference>
<feature type="transmembrane region" description="Helical" evidence="9">
    <location>
        <begin position="58"/>
        <end position="76"/>
    </location>
</feature>
<dbReference type="eggNOG" id="KOG3359">
    <property type="taxonomic scope" value="Eukaryota"/>
</dbReference>
<feature type="transmembrane region" description="Helical" evidence="9">
    <location>
        <begin position="88"/>
        <end position="105"/>
    </location>
</feature>
<evidence type="ECO:0000313" key="13">
    <source>
        <dbReference type="Proteomes" id="UP000001542"/>
    </source>
</evidence>
<feature type="domain" description="ArnT-like N-terminal" evidence="10">
    <location>
        <begin position="2"/>
        <end position="179"/>
    </location>
</feature>
<evidence type="ECO:0000313" key="12">
    <source>
        <dbReference type="EMBL" id="EAY12685.1"/>
    </source>
</evidence>
<protein>
    <submittedName>
        <fullName evidence="12">Uncharacterized protein</fullName>
    </submittedName>
</protein>
<dbReference type="Proteomes" id="UP000001542">
    <property type="component" value="Unassembled WGS sequence"/>
</dbReference>
<comment type="similarity">
    <text evidence="3">Belongs to the glycosyltransferase 39 family.</text>
</comment>
<name>A2E3P7_TRIV3</name>
<keyword evidence="6 9" id="KW-0812">Transmembrane</keyword>
<sequence>MAGIARATQYKGNIVFSKKPHEFYENNEISYVSLRLTPIIFQSMCFPLIYLSMRYFQFSYFASLSASLILIFDTSITAEGKYILSDGLLHFFSCLHIFAVALLYAQNLDIQAILCGVTLGCAISCKNTALGLIIFTAVVQLFWIYNTMPDVASIFYRAALILLPAIFIYILGFTIHYLLLWERQDSFGYIDSLSLNLMLDKTKFPGYLITKGSIFFKIFQLLLKMHASNMKIVTPHISGSMPINWPFLMDRRVYFYGAQNRIIACMGNPFVYYASSISLGLTMILIFFKLDHRHFFLLFGWIVSYIPFVLIPRVMFLYHYIIPLFFAVMNYSALIETILPQKLANFVLFVTIIVCCYGYWYFSPYVYGSFCPNCDQKKIWDERWINGPNTKQIDDEVTEVRYTTLPEW</sequence>
<dbReference type="STRING" id="5722.A2E3P7"/>
<reference evidence="12" key="2">
    <citation type="journal article" date="2007" name="Science">
        <title>Draft genome sequence of the sexually transmitted pathogen Trichomonas vaginalis.</title>
        <authorList>
            <person name="Carlton J.M."/>
            <person name="Hirt R.P."/>
            <person name="Silva J.C."/>
            <person name="Delcher A.L."/>
            <person name="Schatz M."/>
            <person name="Zhao Q."/>
            <person name="Wortman J.R."/>
            <person name="Bidwell S.L."/>
            <person name="Alsmark U.C.M."/>
            <person name="Besteiro S."/>
            <person name="Sicheritz-Ponten T."/>
            <person name="Noel C.J."/>
            <person name="Dacks J.B."/>
            <person name="Foster P.G."/>
            <person name="Simillion C."/>
            <person name="Van de Peer Y."/>
            <person name="Miranda-Saavedra D."/>
            <person name="Barton G.J."/>
            <person name="Westrop G.D."/>
            <person name="Mueller S."/>
            <person name="Dessi D."/>
            <person name="Fiori P.L."/>
            <person name="Ren Q."/>
            <person name="Paulsen I."/>
            <person name="Zhang H."/>
            <person name="Bastida-Corcuera F.D."/>
            <person name="Simoes-Barbosa A."/>
            <person name="Brown M.T."/>
            <person name="Hayes R.D."/>
            <person name="Mukherjee M."/>
            <person name="Okumura C.Y."/>
            <person name="Schneider R."/>
            <person name="Smith A.J."/>
            <person name="Vanacova S."/>
            <person name="Villalvazo M."/>
            <person name="Haas B.J."/>
            <person name="Pertea M."/>
            <person name="Feldblyum T.V."/>
            <person name="Utterback T.R."/>
            <person name="Shu C.L."/>
            <person name="Osoegawa K."/>
            <person name="de Jong P.J."/>
            <person name="Hrdy I."/>
            <person name="Horvathova L."/>
            <person name="Zubacova Z."/>
            <person name="Dolezal P."/>
            <person name="Malik S.B."/>
            <person name="Logsdon J.M. Jr."/>
            <person name="Henze K."/>
            <person name="Gupta A."/>
            <person name="Wang C.C."/>
            <person name="Dunne R.L."/>
            <person name="Upcroft J.A."/>
            <person name="Upcroft P."/>
            <person name="White O."/>
            <person name="Salzberg S.L."/>
            <person name="Tang P."/>
            <person name="Chiu C.-H."/>
            <person name="Lee Y.-S."/>
            <person name="Embley T.M."/>
            <person name="Coombs G.H."/>
            <person name="Mottram J.C."/>
            <person name="Tachezy J."/>
            <person name="Fraser-Liggett C.M."/>
            <person name="Johnson P.J."/>
        </authorList>
    </citation>
    <scope>NUCLEOTIDE SEQUENCE [LARGE SCALE GENOMIC DNA]</scope>
    <source>
        <strain evidence="12">G3</strain>
    </source>
</reference>
<dbReference type="VEuPathDB" id="TrichDB:TVAG_117070"/>
<feature type="transmembrane region" description="Helical" evidence="9">
    <location>
        <begin position="317"/>
        <end position="336"/>
    </location>
</feature>
<dbReference type="GO" id="GO:0004169">
    <property type="term" value="F:dolichyl-phosphate-mannose-protein mannosyltransferase activity"/>
    <property type="evidence" value="ECO:0000318"/>
    <property type="project" value="GO_Central"/>
</dbReference>
<evidence type="ECO:0000256" key="9">
    <source>
        <dbReference type="SAM" id="Phobius"/>
    </source>
</evidence>
<evidence type="ECO:0000256" key="7">
    <source>
        <dbReference type="ARBA" id="ARBA00022989"/>
    </source>
</evidence>
<dbReference type="PANTHER" id="PTHR10050:SF46">
    <property type="entry name" value="PROTEIN O-MANNOSYL-TRANSFERASE 2"/>
    <property type="match status" value="1"/>
</dbReference>
<dbReference type="VEuPathDB" id="TrichDB:TVAGG3_0507770"/>
<keyword evidence="13" id="KW-1185">Reference proteome</keyword>
<dbReference type="Pfam" id="PF02366">
    <property type="entry name" value="PMT"/>
    <property type="match status" value="1"/>
</dbReference>
<feature type="domain" description="Protein O-mannosyl-transferase C-terminal four TM" evidence="11">
    <location>
        <begin position="290"/>
        <end position="384"/>
    </location>
</feature>
<dbReference type="InterPro" id="IPR032421">
    <property type="entry name" value="PMT_4TMC"/>
</dbReference>
<feature type="transmembrane region" description="Helical" evidence="9">
    <location>
        <begin position="270"/>
        <end position="288"/>
    </location>
</feature>
<proteinExistence type="inferred from homology"/>
<evidence type="ECO:0000259" key="10">
    <source>
        <dbReference type="Pfam" id="PF02366"/>
    </source>
</evidence>
<comment type="pathway">
    <text evidence="2">Protein modification; protein glycosylation.</text>
</comment>
<evidence type="ECO:0000259" key="11">
    <source>
        <dbReference type="Pfam" id="PF16192"/>
    </source>
</evidence>
<dbReference type="PANTHER" id="PTHR10050">
    <property type="entry name" value="DOLICHYL-PHOSPHATE-MANNOSE--PROTEIN MANNOSYLTRANSFERASE"/>
    <property type="match status" value="1"/>
</dbReference>
<feature type="transmembrane region" description="Helical" evidence="9">
    <location>
        <begin position="112"/>
        <end position="142"/>
    </location>
</feature>
<evidence type="ECO:0000256" key="2">
    <source>
        <dbReference type="ARBA" id="ARBA00004922"/>
    </source>
</evidence>
<dbReference type="GO" id="GO:0012505">
    <property type="term" value="C:endomembrane system"/>
    <property type="evidence" value="ECO:0007669"/>
    <property type="project" value="UniProtKB-SubCell"/>
</dbReference>
<evidence type="ECO:0000256" key="5">
    <source>
        <dbReference type="ARBA" id="ARBA00022679"/>
    </source>
</evidence>
<dbReference type="InterPro" id="IPR003342">
    <property type="entry name" value="ArnT-like_N"/>
</dbReference>
<keyword evidence="5" id="KW-0808">Transferase</keyword>
<dbReference type="SMR" id="A2E3P7"/>
<accession>A2E3P7</accession>
<keyword evidence="7 9" id="KW-1133">Transmembrane helix</keyword>
<dbReference type="OrthoDB" id="4896at2759"/>
<evidence type="ECO:0000256" key="8">
    <source>
        <dbReference type="ARBA" id="ARBA00023136"/>
    </source>
</evidence>
<dbReference type="GO" id="GO:0016020">
    <property type="term" value="C:membrane"/>
    <property type="evidence" value="ECO:0007669"/>
    <property type="project" value="InterPro"/>
</dbReference>
<dbReference type="GO" id="GO:0035269">
    <property type="term" value="P:protein O-linked glycosylation via mannose"/>
    <property type="evidence" value="ECO:0000318"/>
    <property type="project" value="GO_Central"/>
</dbReference>
<feature type="transmembrane region" description="Helical" evidence="9">
    <location>
        <begin position="343"/>
        <end position="362"/>
    </location>
</feature>
<evidence type="ECO:0000256" key="6">
    <source>
        <dbReference type="ARBA" id="ARBA00022692"/>
    </source>
</evidence>
<comment type="subcellular location">
    <subcellularLocation>
        <location evidence="1">Endomembrane system</location>
        <topology evidence="1">Multi-pass membrane protein</topology>
    </subcellularLocation>
</comment>
<feature type="transmembrane region" description="Helical" evidence="9">
    <location>
        <begin position="154"/>
        <end position="180"/>
    </location>
</feature>
<keyword evidence="8 9" id="KW-0472">Membrane</keyword>
<dbReference type="InterPro" id="IPR027005">
    <property type="entry name" value="PMT-like"/>
</dbReference>
<organism evidence="12 13">
    <name type="scientific">Trichomonas vaginalis (strain ATCC PRA-98 / G3)</name>
    <dbReference type="NCBI Taxonomy" id="412133"/>
    <lineage>
        <taxon>Eukaryota</taxon>
        <taxon>Metamonada</taxon>
        <taxon>Parabasalia</taxon>
        <taxon>Trichomonadida</taxon>
        <taxon>Trichomonadidae</taxon>
        <taxon>Trichomonas</taxon>
    </lineage>
</organism>
<dbReference type="KEGG" id="tva:4770653"/>
<evidence type="ECO:0000256" key="1">
    <source>
        <dbReference type="ARBA" id="ARBA00004127"/>
    </source>
</evidence>
<dbReference type="FunCoup" id="A2E3P7">
    <property type="interactions" value="470"/>
</dbReference>
<dbReference type="AlphaFoldDB" id="A2E3P7"/>
<dbReference type="Pfam" id="PF16192">
    <property type="entry name" value="PMT_4TMC"/>
    <property type="match status" value="1"/>
</dbReference>
<evidence type="ECO:0000256" key="4">
    <source>
        <dbReference type="ARBA" id="ARBA00022676"/>
    </source>
</evidence>
<evidence type="ECO:0000256" key="3">
    <source>
        <dbReference type="ARBA" id="ARBA00007222"/>
    </source>
</evidence>
<reference evidence="12" key="1">
    <citation type="submission" date="2006-10" db="EMBL/GenBank/DDBJ databases">
        <authorList>
            <person name="Amadeo P."/>
            <person name="Zhao Q."/>
            <person name="Wortman J."/>
            <person name="Fraser-Liggett C."/>
            <person name="Carlton J."/>
        </authorList>
    </citation>
    <scope>NUCLEOTIDE SEQUENCE</scope>
    <source>
        <strain evidence="12">G3</strain>
    </source>
</reference>
<keyword evidence="4" id="KW-0328">Glycosyltransferase</keyword>
<dbReference type="InParanoid" id="A2E3P7"/>